<dbReference type="GO" id="GO:0032259">
    <property type="term" value="P:methylation"/>
    <property type="evidence" value="ECO:0007669"/>
    <property type="project" value="UniProtKB-KW"/>
</dbReference>
<dbReference type="HOGENOM" id="CLU_082526_1_1_1"/>
<evidence type="ECO:0008006" key="7">
    <source>
        <dbReference type="Google" id="ProtNLM"/>
    </source>
</evidence>
<keyword evidence="3" id="KW-0808">Transferase</keyword>
<evidence type="ECO:0000256" key="3">
    <source>
        <dbReference type="ARBA" id="ARBA00022679"/>
    </source>
</evidence>
<dbReference type="Gene3D" id="3.40.50.150">
    <property type="entry name" value="Vaccinia Virus protein VP39"/>
    <property type="match status" value="1"/>
</dbReference>
<dbReference type="PANTHER" id="PTHR10867:SF17">
    <property type="entry name" value="NICOTINAMIDE N-METHYLTRANSFERASE"/>
    <property type="match status" value="1"/>
</dbReference>
<dbReference type="Pfam" id="PF01234">
    <property type="entry name" value="NNMT_PNMT_TEMT"/>
    <property type="match status" value="1"/>
</dbReference>
<dbReference type="InterPro" id="IPR029063">
    <property type="entry name" value="SAM-dependent_MTases_sf"/>
</dbReference>
<dbReference type="EMBL" id="JH431414">
    <property type="status" value="NOT_ANNOTATED_CDS"/>
    <property type="molecule type" value="Genomic_DNA"/>
</dbReference>
<dbReference type="AlphaFoldDB" id="T1IS25"/>
<evidence type="ECO:0000256" key="2">
    <source>
        <dbReference type="ARBA" id="ARBA00022603"/>
    </source>
</evidence>
<dbReference type="EnsemblMetazoa" id="SMAR003885-RA">
    <property type="protein sequence ID" value="SMAR003885-PA"/>
    <property type="gene ID" value="SMAR003885"/>
</dbReference>
<dbReference type="GO" id="GO:0005829">
    <property type="term" value="C:cytosol"/>
    <property type="evidence" value="ECO:0007669"/>
    <property type="project" value="TreeGrafter"/>
</dbReference>
<dbReference type="eggNOG" id="ENOG502QT44">
    <property type="taxonomic scope" value="Eukaryota"/>
</dbReference>
<evidence type="ECO:0000256" key="4">
    <source>
        <dbReference type="ARBA" id="ARBA00022691"/>
    </source>
</evidence>
<sequence>MTAINDLYMADFDGEIYAKAIGSTSDIGRGEFQWAVEEFYHNFFSSGTVKGETLLDVGCGPLIRGVISASAVIPNIYLGDFVESNRQILQKWLSKQPGVADYSTQLQHVASLEGKTDFDYLEQRVRNAVKKVVHLDILSDKPLDPGEEQQFDVVVSSLCLDCFPDDGYFRAMKNVSKLVKNGGRLALVATIECSKYRVGDQQFPVAWIDEEKLRGALAGSDFEIDDFREKRFLRPLPEGFDNKGFFFVLATKNNTCK</sequence>
<organism evidence="5 6">
    <name type="scientific">Strigamia maritima</name>
    <name type="common">European centipede</name>
    <name type="synonym">Geophilus maritimus</name>
    <dbReference type="NCBI Taxonomy" id="126957"/>
    <lineage>
        <taxon>Eukaryota</taxon>
        <taxon>Metazoa</taxon>
        <taxon>Ecdysozoa</taxon>
        <taxon>Arthropoda</taxon>
        <taxon>Myriapoda</taxon>
        <taxon>Chilopoda</taxon>
        <taxon>Pleurostigmophora</taxon>
        <taxon>Geophilomorpha</taxon>
        <taxon>Linotaeniidae</taxon>
        <taxon>Strigamia</taxon>
    </lineage>
</organism>
<evidence type="ECO:0000313" key="6">
    <source>
        <dbReference type="Proteomes" id="UP000014500"/>
    </source>
</evidence>
<proteinExistence type="inferred from homology"/>
<keyword evidence="2" id="KW-0489">Methyltransferase</keyword>
<dbReference type="PROSITE" id="PS51681">
    <property type="entry name" value="SAM_MT_NNMT_PNMT_TEMT"/>
    <property type="match status" value="1"/>
</dbReference>
<dbReference type="STRING" id="126957.T1IS25"/>
<protein>
    <recommendedName>
        <fullName evidence="7">Methyltransferase type 11 domain-containing protein</fullName>
    </recommendedName>
</protein>
<comment type="similarity">
    <text evidence="1">Belongs to the class I-like SAM-binding methyltransferase superfamily. NNMT/PNMT/TEMT family.</text>
</comment>
<keyword evidence="4" id="KW-0949">S-adenosyl-L-methionine</keyword>
<keyword evidence="6" id="KW-1185">Reference proteome</keyword>
<dbReference type="PhylomeDB" id="T1IS25"/>
<reference evidence="5" key="2">
    <citation type="submission" date="2015-02" db="UniProtKB">
        <authorList>
            <consortium name="EnsemblMetazoa"/>
        </authorList>
    </citation>
    <scope>IDENTIFICATION</scope>
</reference>
<dbReference type="Proteomes" id="UP000014500">
    <property type="component" value="Unassembled WGS sequence"/>
</dbReference>
<dbReference type="OMA" id="WHINNNT"/>
<name>T1IS25_STRMM</name>
<dbReference type="GO" id="GO:0008170">
    <property type="term" value="F:N-methyltransferase activity"/>
    <property type="evidence" value="ECO:0007669"/>
    <property type="project" value="TreeGrafter"/>
</dbReference>
<dbReference type="PANTHER" id="PTHR10867">
    <property type="entry name" value="NNMT/PNMT/TEMT FAMILY MEMBER"/>
    <property type="match status" value="1"/>
</dbReference>
<evidence type="ECO:0000256" key="1">
    <source>
        <dbReference type="ARBA" id="ARBA00007996"/>
    </source>
</evidence>
<evidence type="ECO:0000313" key="5">
    <source>
        <dbReference type="EnsemblMetazoa" id="SMAR003885-PA"/>
    </source>
</evidence>
<dbReference type="InterPro" id="IPR000940">
    <property type="entry name" value="NNMT_TEMT_trans"/>
</dbReference>
<accession>T1IS25</accession>
<reference evidence="6" key="1">
    <citation type="submission" date="2011-05" db="EMBL/GenBank/DDBJ databases">
        <authorList>
            <person name="Richards S.R."/>
            <person name="Qu J."/>
            <person name="Jiang H."/>
            <person name="Jhangiani S.N."/>
            <person name="Agravi P."/>
            <person name="Goodspeed R."/>
            <person name="Gross S."/>
            <person name="Mandapat C."/>
            <person name="Jackson L."/>
            <person name="Mathew T."/>
            <person name="Pu L."/>
            <person name="Thornton R."/>
            <person name="Saada N."/>
            <person name="Wilczek-Boney K.B."/>
            <person name="Lee S."/>
            <person name="Kovar C."/>
            <person name="Wu Y."/>
            <person name="Scherer S.E."/>
            <person name="Worley K.C."/>
            <person name="Muzny D.M."/>
            <person name="Gibbs R."/>
        </authorList>
    </citation>
    <scope>NUCLEOTIDE SEQUENCE</scope>
    <source>
        <strain evidence="6">Brora</strain>
    </source>
</reference>
<dbReference type="SUPFAM" id="SSF53335">
    <property type="entry name" value="S-adenosyl-L-methionine-dependent methyltransferases"/>
    <property type="match status" value="1"/>
</dbReference>